<dbReference type="AlphaFoldDB" id="A0A9X3I431"/>
<sequence length="292" mass="33372">MMEIDEHYGVVSWSELRSRAVTLAHLRRAMREEKLRRLRRGWYATPTADAMVVEAVAAGGVLSCLSALKLHGVWVPTHTKKVHVRARESAHRQGRSGRFCLGYGSPEPEVSAVDDIRTAFRHALKCLDDEGIVVVCDSILNKALLERCDLESLMASAPRRIRRLLDRCDGKAESGTETMVRLRLQLKGVTVRSQVQIAGVGRVDLLIGTRLIIEIDSEEFHDRSAEQRERDRRRDEEATRLGYVTVRLSYKRVVEEWAEAERTILDLVRRREHRKKLPTGRRRRRRASPPAG</sequence>
<dbReference type="Proteomes" id="UP001143347">
    <property type="component" value="Unassembled WGS sequence"/>
</dbReference>
<dbReference type="InterPro" id="IPR011335">
    <property type="entry name" value="Restrct_endonuc-II-like"/>
</dbReference>
<organism evidence="2 3">
    <name type="scientific">Gordonia aquimaris</name>
    <dbReference type="NCBI Taxonomy" id="2984863"/>
    <lineage>
        <taxon>Bacteria</taxon>
        <taxon>Bacillati</taxon>
        <taxon>Actinomycetota</taxon>
        <taxon>Actinomycetes</taxon>
        <taxon>Mycobacteriales</taxon>
        <taxon>Gordoniaceae</taxon>
        <taxon>Gordonia</taxon>
    </lineage>
</organism>
<reference evidence="2" key="1">
    <citation type="submission" date="2022-10" db="EMBL/GenBank/DDBJ databases">
        <title>WGS of marine actinomycetes from Thailand.</title>
        <authorList>
            <person name="Thawai C."/>
        </authorList>
    </citation>
    <scope>NUCLEOTIDE SEQUENCE</scope>
    <source>
        <strain evidence="2">SW21</strain>
    </source>
</reference>
<name>A0A9X3I431_9ACTN</name>
<dbReference type="Pfam" id="PF04480">
    <property type="entry name" value="DUF559"/>
    <property type="match status" value="1"/>
</dbReference>
<evidence type="ECO:0000259" key="1">
    <source>
        <dbReference type="Pfam" id="PF04480"/>
    </source>
</evidence>
<dbReference type="InterPro" id="IPR007569">
    <property type="entry name" value="DUF559"/>
</dbReference>
<protein>
    <submittedName>
        <fullName evidence="2">DUF559 domain-containing protein</fullName>
    </submittedName>
</protein>
<dbReference type="Gene3D" id="3.40.960.10">
    <property type="entry name" value="VSR Endonuclease"/>
    <property type="match status" value="1"/>
</dbReference>
<accession>A0A9X3I431</accession>
<feature type="domain" description="DUF559" evidence="1">
    <location>
        <begin position="178"/>
        <end position="266"/>
    </location>
</feature>
<evidence type="ECO:0000313" key="2">
    <source>
        <dbReference type="EMBL" id="MCX2963044.1"/>
    </source>
</evidence>
<gene>
    <name evidence="2" type="ORF">OSB52_02935</name>
</gene>
<proteinExistence type="predicted"/>
<dbReference type="RefSeq" id="WP_266060089.1">
    <property type="nucleotide sequence ID" value="NZ_JAPKFM010000002.1"/>
</dbReference>
<keyword evidence="3" id="KW-1185">Reference proteome</keyword>
<comment type="caution">
    <text evidence="2">The sequence shown here is derived from an EMBL/GenBank/DDBJ whole genome shotgun (WGS) entry which is preliminary data.</text>
</comment>
<dbReference type="EMBL" id="JAPKFM010000002">
    <property type="protein sequence ID" value="MCX2963044.1"/>
    <property type="molecule type" value="Genomic_DNA"/>
</dbReference>
<evidence type="ECO:0000313" key="3">
    <source>
        <dbReference type="Proteomes" id="UP001143347"/>
    </source>
</evidence>
<dbReference type="SUPFAM" id="SSF52980">
    <property type="entry name" value="Restriction endonuclease-like"/>
    <property type="match status" value="1"/>
</dbReference>